<name>A0A0D0B550_9AGAR</name>
<protein>
    <submittedName>
        <fullName evidence="2">Uncharacterized protein</fullName>
    </submittedName>
</protein>
<sequence length="102" mass="11803">MAINRFSKYRRRRVSSLPPRISSGPVAHHFHLSSFSRVASDTGSHRDSLNLVRPGAIPYSSASLYHHRPGEQRCKEELPVYLVNNTIFYLNLLRQEVHRYIS</sequence>
<gene>
    <name evidence="2" type="ORF">GYMLUDRAFT_696601</name>
</gene>
<dbReference type="AlphaFoldDB" id="A0A0D0B550"/>
<feature type="region of interest" description="Disordered" evidence="1">
    <location>
        <begin position="1"/>
        <end position="23"/>
    </location>
</feature>
<proteinExistence type="predicted"/>
<evidence type="ECO:0000313" key="2">
    <source>
        <dbReference type="EMBL" id="KIK58460.1"/>
    </source>
</evidence>
<reference evidence="2 3" key="1">
    <citation type="submission" date="2014-04" db="EMBL/GenBank/DDBJ databases">
        <title>Evolutionary Origins and Diversification of the Mycorrhizal Mutualists.</title>
        <authorList>
            <consortium name="DOE Joint Genome Institute"/>
            <consortium name="Mycorrhizal Genomics Consortium"/>
            <person name="Kohler A."/>
            <person name="Kuo A."/>
            <person name="Nagy L.G."/>
            <person name="Floudas D."/>
            <person name="Copeland A."/>
            <person name="Barry K.W."/>
            <person name="Cichocki N."/>
            <person name="Veneault-Fourrey C."/>
            <person name="LaButti K."/>
            <person name="Lindquist E.A."/>
            <person name="Lipzen A."/>
            <person name="Lundell T."/>
            <person name="Morin E."/>
            <person name="Murat C."/>
            <person name="Riley R."/>
            <person name="Ohm R."/>
            <person name="Sun H."/>
            <person name="Tunlid A."/>
            <person name="Henrissat B."/>
            <person name="Grigoriev I.V."/>
            <person name="Hibbett D.S."/>
            <person name="Martin F."/>
        </authorList>
    </citation>
    <scope>NUCLEOTIDE SEQUENCE [LARGE SCALE GENOMIC DNA]</scope>
    <source>
        <strain evidence="2 3">FD-317 M1</strain>
    </source>
</reference>
<organism evidence="2 3">
    <name type="scientific">Collybiopsis luxurians FD-317 M1</name>
    <dbReference type="NCBI Taxonomy" id="944289"/>
    <lineage>
        <taxon>Eukaryota</taxon>
        <taxon>Fungi</taxon>
        <taxon>Dikarya</taxon>
        <taxon>Basidiomycota</taxon>
        <taxon>Agaricomycotina</taxon>
        <taxon>Agaricomycetes</taxon>
        <taxon>Agaricomycetidae</taxon>
        <taxon>Agaricales</taxon>
        <taxon>Marasmiineae</taxon>
        <taxon>Omphalotaceae</taxon>
        <taxon>Collybiopsis</taxon>
        <taxon>Collybiopsis luxurians</taxon>
    </lineage>
</organism>
<evidence type="ECO:0000313" key="3">
    <source>
        <dbReference type="Proteomes" id="UP000053593"/>
    </source>
</evidence>
<dbReference type="EMBL" id="KN834785">
    <property type="protein sequence ID" value="KIK58460.1"/>
    <property type="molecule type" value="Genomic_DNA"/>
</dbReference>
<keyword evidence="3" id="KW-1185">Reference proteome</keyword>
<dbReference type="HOGENOM" id="CLU_2277820_0_0_1"/>
<dbReference type="Proteomes" id="UP000053593">
    <property type="component" value="Unassembled WGS sequence"/>
</dbReference>
<evidence type="ECO:0000256" key="1">
    <source>
        <dbReference type="SAM" id="MobiDB-lite"/>
    </source>
</evidence>
<accession>A0A0D0B550</accession>